<accession>A0AAV5UA49</accession>
<keyword evidence="3" id="KW-1185">Reference proteome</keyword>
<dbReference type="Proteomes" id="UP001432027">
    <property type="component" value="Unassembled WGS sequence"/>
</dbReference>
<name>A0AAV5UA49_9BILA</name>
<organism evidence="2 3">
    <name type="scientific">Pristionchus entomophagus</name>
    <dbReference type="NCBI Taxonomy" id="358040"/>
    <lineage>
        <taxon>Eukaryota</taxon>
        <taxon>Metazoa</taxon>
        <taxon>Ecdysozoa</taxon>
        <taxon>Nematoda</taxon>
        <taxon>Chromadorea</taxon>
        <taxon>Rhabditida</taxon>
        <taxon>Rhabditina</taxon>
        <taxon>Diplogasteromorpha</taxon>
        <taxon>Diplogasteroidea</taxon>
        <taxon>Neodiplogasteridae</taxon>
        <taxon>Pristionchus</taxon>
    </lineage>
</organism>
<evidence type="ECO:0000313" key="2">
    <source>
        <dbReference type="EMBL" id="GMT03682.1"/>
    </source>
</evidence>
<gene>
    <name evidence="2" type="ORF">PENTCL1PPCAC_25856</name>
</gene>
<sequence>FRISARSLPSPRTASSRRPSPSSPRDTSSRRLSSSSPLSCPRAPRRDTPATRSPPLRQRSSEPLTLPAA</sequence>
<reference evidence="2" key="1">
    <citation type="submission" date="2023-10" db="EMBL/GenBank/DDBJ databases">
        <title>Genome assembly of Pristionchus species.</title>
        <authorList>
            <person name="Yoshida K."/>
            <person name="Sommer R.J."/>
        </authorList>
    </citation>
    <scope>NUCLEOTIDE SEQUENCE</scope>
    <source>
        <strain evidence="2">RS0144</strain>
    </source>
</reference>
<comment type="caution">
    <text evidence="2">The sequence shown here is derived from an EMBL/GenBank/DDBJ whole genome shotgun (WGS) entry which is preliminary data.</text>
</comment>
<dbReference type="AlphaFoldDB" id="A0AAV5UA49"/>
<feature type="non-terminal residue" evidence="2">
    <location>
        <position position="1"/>
    </location>
</feature>
<protein>
    <submittedName>
        <fullName evidence="2">Uncharacterized protein</fullName>
    </submittedName>
</protein>
<evidence type="ECO:0000313" key="3">
    <source>
        <dbReference type="Proteomes" id="UP001432027"/>
    </source>
</evidence>
<dbReference type="EMBL" id="BTSX01000006">
    <property type="protein sequence ID" value="GMT03682.1"/>
    <property type="molecule type" value="Genomic_DNA"/>
</dbReference>
<proteinExistence type="predicted"/>
<evidence type="ECO:0000256" key="1">
    <source>
        <dbReference type="SAM" id="MobiDB-lite"/>
    </source>
</evidence>
<feature type="region of interest" description="Disordered" evidence="1">
    <location>
        <begin position="1"/>
        <end position="69"/>
    </location>
</feature>
<feature type="compositionally biased region" description="Low complexity" evidence="1">
    <location>
        <begin position="1"/>
        <end position="42"/>
    </location>
</feature>